<gene>
    <name evidence="2" type="ORF">WN944_003658</name>
</gene>
<feature type="region of interest" description="Disordered" evidence="1">
    <location>
        <begin position="1"/>
        <end position="38"/>
    </location>
</feature>
<sequence length="92" mass="10152">MSIKSQPEDEAQNEEDGDLLDGYENDNGDYGPLSDSLDKHSFSRMSHALGGQMFREVSGVRGSSSREKGFCVAAMQTSVHLESMLQSIHTHF</sequence>
<evidence type="ECO:0000313" key="3">
    <source>
        <dbReference type="Proteomes" id="UP001428341"/>
    </source>
</evidence>
<dbReference type="EMBL" id="JBCGBO010000006">
    <property type="protein sequence ID" value="KAK9192963.1"/>
    <property type="molecule type" value="Genomic_DNA"/>
</dbReference>
<dbReference type="AlphaFoldDB" id="A0AAP0LYZ4"/>
<evidence type="ECO:0000256" key="1">
    <source>
        <dbReference type="SAM" id="MobiDB-lite"/>
    </source>
</evidence>
<evidence type="ECO:0000313" key="2">
    <source>
        <dbReference type="EMBL" id="KAK9192963.1"/>
    </source>
</evidence>
<organism evidence="2 3">
    <name type="scientific">Citrus x changshan-huyou</name>
    <dbReference type="NCBI Taxonomy" id="2935761"/>
    <lineage>
        <taxon>Eukaryota</taxon>
        <taxon>Viridiplantae</taxon>
        <taxon>Streptophyta</taxon>
        <taxon>Embryophyta</taxon>
        <taxon>Tracheophyta</taxon>
        <taxon>Spermatophyta</taxon>
        <taxon>Magnoliopsida</taxon>
        <taxon>eudicotyledons</taxon>
        <taxon>Gunneridae</taxon>
        <taxon>Pentapetalae</taxon>
        <taxon>rosids</taxon>
        <taxon>malvids</taxon>
        <taxon>Sapindales</taxon>
        <taxon>Rutaceae</taxon>
        <taxon>Aurantioideae</taxon>
        <taxon>Citrus</taxon>
    </lineage>
</organism>
<reference evidence="2 3" key="1">
    <citation type="submission" date="2024-05" db="EMBL/GenBank/DDBJ databases">
        <title>Haplotype-resolved chromosome-level genome assembly of Huyou (Citrus changshanensis).</title>
        <authorList>
            <person name="Miao C."/>
            <person name="Chen W."/>
            <person name="Wu Y."/>
            <person name="Wang L."/>
            <person name="Zhao S."/>
            <person name="Grierson D."/>
            <person name="Xu C."/>
            <person name="Chen K."/>
        </authorList>
    </citation>
    <scope>NUCLEOTIDE SEQUENCE [LARGE SCALE GENOMIC DNA]</scope>
    <source>
        <strain evidence="2">01-14</strain>
        <tissue evidence="2">Leaf</tissue>
    </source>
</reference>
<feature type="compositionally biased region" description="Acidic residues" evidence="1">
    <location>
        <begin position="8"/>
        <end position="27"/>
    </location>
</feature>
<protein>
    <submittedName>
        <fullName evidence="2">Uncharacterized protein</fullName>
    </submittedName>
</protein>
<dbReference type="Proteomes" id="UP001428341">
    <property type="component" value="Unassembled WGS sequence"/>
</dbReference>
<keyword evidence="3" id="KW-1185">Reference proteome</keyword>
<proteinExistence type="predicted"/>
<name>A0AAP0LYZ4_9ROSI</name>
<comment type="caution">
    <text evidence="2">The sequence shown here is derived from an EMBL/GenBank/DDBJ whole genome shotgun (WGS) entry which is preliminary data.</text>
</comment>
<accession>A0AAP0LYZ4</accession>